<dbReference type="eggNOG" id="COG1733">
    <property type="taxonomic scope" value="Bacteria"/>
</dbReference>
<organism evidence="5 6">
    <name type="scientific">Corynebacterium durum F0235</name>
    <dbReference type="NCBI Taxonomy" id="1035195"/>
    <lineage>
        <taxon>Bacteria</taxon>
        <taxon>Bacillati</taxon>
        <taxon>Actinomycetota</taxon>
        <taxon>Actinomycetes</taxon>
        <taxon>Mycobacteriales</taxon>
        <taxon>Corynebacteriaceae</taxon>
        <taxon>Corynebacterium</taxon>
    </lineage>
</organism>
<proteinExistence type="predicted"/>
<dbReference type="EMBL" id="AMEM01000034">
    <property type="protein sequence ID" value="EKX88881.1"/>
    <property type="molecule type" value="Genomic_DNA"/>
</dbReference>
<name>L1MD64_9CORY</name>
<dbReference type="Proteomes" id="UP000010445">
    <property type="component" value="Unassembled WGS sequence"/>
</dbReference>
<reference evidence="5 6" key="1">
    <citation type="submission" date="2012-05" db="EMBL/GenBank/DDBJ databases">
        <authorList>
            <person name="Weinstock G."/>
            <person name="Sodergren E."/>
            <person name="Lobos E.A."/>
            <person name="Fulton L."/>
            <person name="Fulton R."/>
            <person name="Courtney L."/>
            <person name="Fronick C."/>
            <person name="O'Laughlin M."/>
            <person name="Godfrey J."/>
            <person name="Wilson R.M."/>
            <person name="Miner T."/>
            <person name="Farmer C."/>
            <person name="Delehaunty K."/>
            <person name="Cordes M."/>
            <person name="Minx P."/>
            <person name="Tomlinson C."/>
            <person name="Chen J."/>
            <person name="Wollam A."/>
            <person name="Pepin K.H."/>
            <person name="Bhonagiri V."/>
            <person name="Zhang X."/>
            <person name="Suruliraj S."/>
            <person name="Warren W."/>
            <person name="Mitreva M."/>
            <person name="Mardis E.R."/>
            <person name="Wilson R.K."/>
        </authorList>
    </citation>
    <scope>NUCLEOTIDE SEQUENCE [LARGE SCALE GENOMIC DNA]</scope>
    <source>
        <strain evidence="5 6">F0235</strain>
    </source>
</reference>
<dbReference type="RefSeq" id="WP_006061531.1">
    <property type="nucleotide sequence ID" value="NZ_KB290820.1"/>
</dbReference>
<dbReference type="InterPro" id="IPR002577">
    <property type="entry name" value="HTH_HxlR"/>
</dbReference>
<keyword evidence="2" id="KW-0238">DNA-binding</keyword>
<dbReference type="OrthoDB" id="370168at2"/>
<dbReference type="Gene3D" id="1.10.10.10">
    <property type="entry name" value="Winged helix-like DNA-binding domain superfamily/Winged helix DNA-binding domain"/>
    <property type="match status" value="1"/>
</dbReference>
<evidence type="ECO:0000259" key="4">
    <source>
        <dbReference type="PROSITE" id="PS51118"/>
    </source>
</evidence>
<keyword evidence="6" id="KW-1185">Reference proteome</keyword>
<dbReference type="GO" id="GO:0003677">
    <property type="term" value="F:DNA binding"/>
    <property type="evidence" value="ECO:0007669"/>
    <property type="project" value="UniProtKB-KW"/>
</dbReference>
<dbReference type="PANTHER" id="PTHR33204:SF18">
    <property type="entry name" value="TRANSCRIPTIONAL REGULATORY PROTEIN"/>
    <property type="match status" value="1"/>
</dbReference>
<sequence length="122" mass="13714">MQDVAENTWDPFARGCPSRDVLTKIGDRWTVLVINALAQGPLRYSELHHRVDGISQKMLSQTLKGLTHDGLVARQVYPEIPPRVEYELTAAGLSLLEPLQMLVNWAIAHMDDIVAARKRAEK</sequence>
<feature type="domain" description="HTH hxlR-type" evidence="4">
    <location>
        <begin position="16"/>
        <end position="114"/>
    </location>
</feature>
<dbReference type="STRING" id="1035195.HMPREF9997_02107"/>
<comment type="caution">
    <text evidence="5">The sequence shown here is derived from an EMBL/GenBank/DDBJ whole genome shotgun (WGS) entry which is preliminary data.</text>
</comment>
<dbReference type="PANTHER" id="PTHR33204">
    <property type="entry name" value="TRANSCRIPTIONAL REGULATOR, MARR FAMILY"/>
    <property type="match status" value="1"/>
</dbReference>
<dbReference type="SUPFAM" id="SSF46785">
    <property type="entry name" value="Winged helix' DNA-binding domain"/>
    <property type="match status" value="1"/>
</dbReference>
<dbReference type="AlphaFoldDB" id="L1MD64"/>
<evidence type="ECO:0000256" key="1">
    <source>
        <dbReference type="ARBA" id="ARBA00023015"/>
    </source>
</evidence>
<dbReference type="GeneID" id="84895746"/>
<evidence type="ECO:0000313" key="6">
    <source>
        <dbReference type="Proteomes" id="UP000010445"/>
    </source>
</evidence>
<dbReference type="PROSITE" id="PS51118">
    <property type="entry name" value="HTH_HXLR"/>
    <property type="match status" value="1"/>
</dbReference>
<dbReference type="Pfam" id="PF01638">
    <property type="entry name" value="HxlR"/>
    <property type="match status" value="1"/>
</dbReference>
<gene>
    <name evidence="5" type="ORF">HMPREF9997_02107</name>
</gene>
<protein>
    <submittedName>
        <fullName evidence="5">Transcriptional regulator, HxlR family</fullName>
    </submittedName>
</protein>
<dbReference type="HOGENOM" id="CLU_111585_2_3_11"/>
<accession>L1MD64</accession>
<evidence type="ECO:0000256" key="2">
    <source>
        <dbReference type="ARBA" id="ARBA00023125"/>
    </source>
</evidence>
<dbReference type="PATRIC" id="fig|1035195.3.peg.1886"/>
<dbReference type="InterPro" id="IPR036390">
    <property type="entry name" value="WH_DNA-bd_sf"/>
</dbReference>
<keyword evidence="1" id="KW-0805">Transcription regulation</keyword>
<keyword evidence="3" id="KW-0804">Transcription</keyword>
<evidence type="ECO:0000256" key="3">
    <source>
        <dbReference type="ARBA" id="ARBA00023163"/>
    </source>
</evidence>
<evidence type="ECO:0000313" key="5">
    <source>
        <dbReference type="EMBL" id="EKX88881.1"/>
    </source>
</evidence>
<dbReference type="InterPro" id="IPR036388">
    <property type="entry name" value="WH-like_DNA-bd_sf"/>
</dbReference>